<evidence type="ECO:0000313" key="1">
    <source>
        <dbReference type="EMBL" id="EST45198.1"/>
    </source>
</evidence>
<dbReference type="InterPro" id="IPR036224">
    <property type="entry name" value="GINS_bundle-like_dom_sf"/>
</dbReference>
<dbReference type="GO" id="GO:0000727">
    <property type="term" value="P:double-strand break repair via break-induced replication"/>
    <property type="evidence" value="ECO:0007669"/>
    <property type="project" value="TreeGrafter"/>
</dbReference>
<dbReference type="EMBL" id="AUWU02000001">
    <property type="protein sequence ID" value="KAH0576797.1"/>
    <property type="molecule type" value="Genomic_DNA"/>
</dbReference>
<reference evidence="2" key="2">
    <citation type="submission" date="2020-12" db="EMBL/GenBank/DDBJ databases">
        <title>New Spironucleus salmonicida genome in near-complete chromosomes.</title>
        <authorList>
            <person name="Xu F."/>
            <person name="Kurt Z."/>
            <person name="Jimenez-Gonzalez A."/>
            <person name="Astvaldsson A."/>
            <person name="Andersson J.O."/>
            <person name="Svard S.G."/>
        </authorList>
    </citation>
    <scope>NUCLEOTIDE SEQUENCE</scope>
    <source>
        <strain evidence="2">ATCC 50377</strain>
    </source>
</reference>
<dbReference type="AlphaFoldDB" id="V6LLW4"/>
<evidence type="ECO:0000313" key="3">
    <source>
        <dbReference type="Proteomes" id="UP000018208"/>
    </source>
</evidence>
<dbReference type="PANTHER" id="PTHR12772">
    <property type="entry name" value="DNA REPLICATION COMPLEX GINS PROTEIN PSF2"/>
    <property type="match status" value="1"/>
</dbReference>
<dbReference type="VEuPathDB" id="GiardiaDB:SS50377_20143"/>
<organism evidence="1">
    <name type="scientific">Spironucleus salmonicida</name>
    <dbReference type="NCBI Taxonomy" id="348837"/>
    <lineage>
        <taxon>Eukaryota</taxon>
        <taxon>Metamonada</taxon>
        <taxon>Diplomonadida</taxon>
        <taxon>Hexamitidae</taxon>
        <taxon>Hexamitinae</taxon>
        <taxon>Spironucleus</taxon>
    </lineage>
</organism>
<evidence type="ECO:0000313" key="2">
    <source>
        <dbReference type="EMBL" id="KAH0576797.1"/>
    </source>
</evidence>
<dbReference type="EMBL" id="KI546100">
    <property type="protein sequence ID" value="EST45198.1"/>
    <property type="molecule type" value="Genomic_DNA"/>
</dbReference>
<dbReference type="Proteomes" id="UP000018208">
    <property type="component" value="Unassembled WGS sequence"/>
</dbReference>
<sequence length="139" mass="16150">MNSTINYQTQSLSQTHSNLRVGSILQLTLAEALELQKHHLAIIQLPEFLTIKYLQNILEAEQLSTKLAPLPQCYFSSSQILLSQFQSRPEIFDLTLIDELFSLRHQIRQHRQQKLNEGELTNATLDELQMISYKQQIEE</sequence>
<accession>V6LLW4</accession>
<name>V6LLW4_9EUKA</name>
<keyword evidence="3" id="KW-1185">Reference proteome</keyword>
<dbReference type="InterPro" id="IPR007257">
    <property type="entry name" value="GINS_Psf2"/>
</dbReference>
<dbReference type="SUPFAM" id="SSF158573">
    <property type="entry name" value="GINS helical bundle-like"/>
    <property type="match status" value="1"/>
</dbReference>
<dbReference type="Gene3D" id="1.20.58.1020">
    <property type="match status" value="1"/>
</dbReference>
<proteinExistence type="predicted"/>
<reference evidence="1 2" key="1">
    <citation type="journal article" date="2014" name="PLoS Genet.">
        <title>The Genome of Spironucleus salmonicida Highlights a Fish Pathogen Adapted to Fluctuating Environments.</title>
        <authorList>
            <person name="Xu F."/>
            <person name="Jerlstrom-Hultqvist J."/>
            <person name="Einarsson E."/>
            <person name="Astvaldsson A."/>
            <person name="Svard S.G."/>
            <person name="Andersson J.O."/>
        </authorList>
    </citation>
    <scope>NUCLEOTIDE SEQUENCE</scope>
    <source>
        <strain evidence="2">ATCC 50377</strain>
    </source>
</reference>
<dbReference type="PANTHER" id="PTHR12772:SF0">
    <property type="entry name" value="DNA REPLICATION COMPLEX GINS PROTEIN PSF2"/>
    <property type="match status" value="1"/>
</dbReference>
<dbReference type="GO" id="GO:0000811">
    <property type="term" value="C:GINS complex"/>
    <property type="evidence" value="ECO:0007669"/>
    <property type="project" value="TreeGrafter"/>
</dbReference>
<gene>
    <name evidence="1" type="ORF">SS50377_14770</name>
    <name evidence="2" type="ORF">SS50377_20143</name>
</gene>
<dbReference type="GO" id="GO:0006260">
    <property type="term" value="P:DNA replication"/>
    <property type="evidence" value="ECO:0007669"/>
    <property type="project" value="InterPro"/>
</dbReference>
<protein>
    <submittedName>
        <fullName evidence="1">GINS complex subunit Sld5</fullName>
    </submittedName>
</protein>